<feature type="region of interest" description="Disordered" evidence="3">
    <location>
        <begin position="129"/>
        <end position="149"/>
    </location>
</feature>
<dbReference type="InterPro" id="IPR007763">
    <property type="entry name" value="NDUFA12"/>
</dbReference>
<keyword evidence="2" id="KW-0679">Respiratory chain</keyword>
<evidence type="ECO:0000256" key="1">
    <source>
        <dbReference type="ARBA" id="ARBA00007355"/>
    </source>
</evidence>
<comment type="similarity">
    <text evidence="1 2">Belongs to the complex I NDUFA12 subunit family.</text>
</comment>
<evidence type="ECO:0000256" key="3">
    <source>
        <dbReference type="SAM" id="MobiDB-lite"/>
    </source>
</evidence>
<keyword evidence="2" id="KW-0249">Electron transport</keyword>
<feature type="compositionally biased region" description="Low complexity" evidence="3">
    <location>
        <begin position="138"/>
        <end position="149"/>
    </location>
</feature>
<keyword evidence="2" id="KW-0813">Transport</keyword>
<comment type="subunit">
    <text evidence="2">Complex I is composed of 45 different subunits.</text>
</comment>
<dbReference type="Pfam" id="PF05071">
    <property type="entry name" value="NDUFA12"/>
    <property type="match status" value="1"/>
</dbReference>
<comment type="function">
    <text evidence="2">Accessory subunit of the mitochondrial membrane respiratory chain NADH dehydrogenase (Complex I), that is believed not to be involved in catalysis. Complex I functions in the transfer of electrons from NADH to the respiratory chain. The immediate electron acceptor for the enzyme is believed to be ubiquinone.</text>
</comment>
<evidence type="ECO:0000313" key="4">
    <source>
        <dbReference type="Proteomes" id="UP000694941"/>
    </source>
</evidence>
<protein>
    <recommendedName>
        <fullName evidence="2">NADH dehydrogenase [ubiquinone] 1 alpha subcomplex subunit 12</fullName>
    </recommendedName>
</protein>
<sequence>MAKVIGLDKIKRGFDIIRQNGGILGSFLKLYRTDDLKQGTLVGVDKYGNKYFENNMYFYGRNRWVEYSEVVNMDYDGSQVPAEWHHWLHYITDNPPTKVPPVQHRWMIDHTENKSGTSEAYYPYSTTRPKIETWTPPQKHQSQSQVSSH</sequence>
<keyword evidence="4" id="KW-1185">Reference proteome</keyword>
<keyword evidence="2" id="KW-0472">Membrane</keyword>
<reference evidence="5" key="1">
    <citation type="submission" date="2025-08" db="UniProtKB">
        <authorList>
            <consortium name="RefSeq"/>
        </authorList>
    </citation>
    <scope>IDENTIFICATION</scope>
    <source>
        <tissue evidence="5">Muscle</tissue>
    </source>
</reference>
<keyword evidence="2" id="KW-0999">Mitochondrion inner membrane</keyword>
<gene>
    <name evidence="5" type="primary">LOC106468813</name>
</gene>
<accession>A0ABM1BM15</accession>
<evidence type="ECO:0000256" key="2">
    <source>
        <dbReference type="RuleBase" id="RU363103"/>
    </source>
</evidence>
<evidence type="ECO:0000313" key="5">
    <source>
        <dbReference type="RefSeq" id="XP_013784708.1"/>
    </source>
</evidence>
<dbReference type="PANTHER" id="PTHR12910">
    <property type="entry name" value="NADH-UBIQUINONE OXIDOREDUCTASE SUBUNIT B17.2"/>
    <property type="match status" value="1"/>
</dbReference>
<dbReference type="PANTHER" id="PTHR12910:SF2">
    <property type="entry name" value="NADH DEHYDROGENASE [UBIQUINONE] 1 ALPHA SUBCOMPLEX SUBUNIT 12"/>
    <property type="match status" value="1"/>
</dbReference>
<organism evidence="4 5">
    <name type="scientific">Limulus polyphemus</name>
    <name type="common">Atlantic horseshoe crab</name>
    <dbReference type="NCBI Taxonomy" id="6850"/>
    <lineage>
        <taxon>Eukaryota</taxon>
        <taxon>Metazoa</taxon>
        <taxon>Ecdysozoa</taxon>
        <taxon>Arthropoda</taxon>
        <taxon>Chelicerata</taxon>
        <taxon>Merostomata</taxon>
        <taxon>Xiphosura</taxon>
        <taxon>Limulidae</taxon>
        <taxon>Limulus</taxon>
    </lineage>
</organism>
<proteinExistence type="inferred from homology"/>
<dbReference type="GeneID" id="106468813"/>
<comment type="subcellular location">
    <subcellularLocation>
        <location evidence="2">Mitochondrion inner membrane</location>
        <topology evidence="2">Peripheral membrane protein</topology>
        <orientation evidence="2">Matrix side</orientation>
    </subcellularLocation>
</comment>
<dbReference type="Proteomes" id="UP000694941">
    <property type="component" value="Unplaced"/>
</dbReference>
<keyword evidence="2" id="KW-0496">Mitochondrion</keyword>
<name>A0ABM1BM15_LIMPO</name>
<dbReference type="RefSeq" id="XP_013784708.1">
    <property type="nucleotide sequence ID" value="XM_013929254.2"/>
</dbReference>